<keyword evidence="7" id="KW-1185">Reference proteome</keyword>
<protein>
    <recommendedName>
        <fullName evidence="5">PIPK domain-containing protein</fullName>
    </recommendedName>
</protein>
<feature type="region of interest" description="Disordered" evidence="4">
    <location>
        <begin position="1039"/>
        <end position="1071"/>
    </location>
</feature>
<dbReference type="OMA" id="RWWQGLS"/>
<feature type="region of interest" description="Disordered" evidence="4">
    <location>
        <begin position="696"/>
        <end position="717"/>
    </location>
</feature>
<feature type="compositionally biased region" description="Polar residues" evidence="4">
    <location>
        <begin position="702"/>
        <end position="711"/>
    </location>
</feature>
<feature type="compositionally biased region" description="Polar residues" evidence="4">
    <location>
        <begin position="1103"/>
        <end position="1124"/>
    </location>
</feature>
<dbReference type="PROSITE" id="PS51455">
    <property type="entry name" value="PIPK"/>
    <property type="match status" value="1"/>
</dbReference>
<dbReference type="GO" id="GO:0010008">
    <property type="term" value="C:endosome membrane"/>
    <property type="evidence" value="ECO:0007669"/>
    <property type="project" value="TreeGrafter"/>
</dbReference>
<feature type="compositionally biased region" description="Polar residues" evidence="4">
    <location>
        <begin position="772"/>
        <end position="784"/>
    </location>
</feature>
<dbReference type="PANTHER" id="PTHR45748:SF7">
    <property type="entry name" value="1-PHOSPHATIDYLINOSITOL 3-PHOSPHATE 5-KINASE-RELATED"/>
    <property type="match status" value="1"/>
</dbReference>
<evidence type="ECO:0000256" key="4">
    <source>
        <dbReference type="SAM" id="MobiDB-lite"/>
    </source>
</evidence>
<dbReference type="Gene3D" id="3.30.800.10">
    <property type="entry name" value="Phosphatidylinositol Phosphate Kinase II Beta"/>
    <property type="match status" value="1"/>
</dbReference>
<feature type="region of interest" description="Disordered" evidence="4">
    <location>
        <begin position="82"/>
        <end position="132"/>
    </location>
</feature>
<feature type="domain" description="PIPK" evidence="5">
    <location>
        <begin position="1177"/>
        <end position="1502"/>
    </location>
</feature>
<evidence type="ECO:0000256" key="3">
    <source>
        <dbReference type="PROSITE-ProRule" id="PRU00781"/>
    </source>
</evidence>
<keyword evidence="1 3" id="KW-0547">Nucleotide-binding</keyword>
<dbReference type="SUPFAM" id="SSF56104">
    <property type="entry name" value="SAICAR synthase-like"/>
    <property type="match status" value="1"/>
</dbReference>
<dbReference type="GO" id="GO:0000285">
    <property type="term" value="F:1-phosphatidylinositol-3-phosphate 5-kinase activity"/>
    <property type="evidence" value="ECO:0007669"/>
    <property type="project" value="InterPro"/>
</dbReference>
<keyword evidence="3" id="KW-0808">Transferase</keyword>
<dbReference type="EMBL" id="KB467832">
    <property type="protein sequence ID" value="PCH34847.1"/>
    <property type="molecule type" value="Genomic_DNA"/>
</dbReference>
<dbReference type="InterPro" id="IPR027484">
    <property type="entry name" value="PInositol-4-P-5-kinase_N"/>
</dbReference>
<dbReference type="SMART" id="SM00330">
    <property type="entry name" value="PIPKc"/>
    <property type="match status" value="1"/>
</dbReference>
<feature type="region of interest" description="Disordered" evidence="4">
    <location>
        <begin position="754"/>
        <end position="802"/>
    </location>
</feature>
<dbReference type="InterPro" id="IPR027483">
    <property type="entry name" value="PInositol-4-P-4/5-kinase_C_sf"/>
</dbReference>
<evidence type="ECO:0000256" key="2">
    <source>
        <dbReference type="ARBA" id="ARBA00022840"/>
    </source>
</evidence>
<dbReference type="CDD" id="cd17300">
    <property type="entry name" value="PIPKc_PIKfyve"/>
    <property type="match status" value="1"/>
</dbReference>
<evidence type="ECO:0000313" key="6">
    <source>
        <dbReference type="EMBL" id="PCH34847.1"/>
    </source>
</evidence>
<dbReference type="GO" id="GO:0046854">
    <property type="term" value="P:phosphatidylinositol phosphate biosynthetic process"/>
    <property type="evidence" value="ECO:0007669"/>
    <property type="project" value="TreeGrafter"/>
</dbReference>
<feature type="compositionally biased region" description="Low complexity" evidence="4">
    <location>
        <begin position="1135"/>
        <end position="1155"/>
    </location>
</feature>
<dbReference type="OrthoDB" id="158357at2759"/>
<gene>
    <name evidence="6" type="ORF">WOLCODRAFT_139614</name>
</gene>
<organism evidence="6 7">
    <name type="scientific">Wolfiporia cocos (strain MD-104)</name>
    <name type="common">Brown rot fungus</name>
    <dbReference type="NCBI Taxonomy" id="742152"/>
    <lineage>
        <taxon>Eukaryota</taxon>
        <taxon>Fungi</taxon>
        <taxon>Dikarya</taxon>
        <taxon>Basidiomycota</taxon>
        <taxon>Agaricomycotina</taxon>
        <taxon>Agaricomycetes</taxon>
        <taxon>Polyporales</taxon>
        <taxon>Phaeolaceae</taxon>
        <taxon>Wolfiporia</taxon>
    </lineage>
</organism>
<dbReference type="PANTHER" id="PTHR45748">
    <property type="entry name" value="1-PHOSPHATIDYLINOSITOL 3-PHOSPHATE 5-KINASE-RELATED"/>
    <property type="match status" value="1"/>
</dbReference>
<feature type="region of interest" description="Disordered" evidence="4">
    <location>
        <begin position="1103"/>
        <end position="1181"/>
    </location>
</feature>
<dbReference type="InterPro" id="IPR044769">
    <property type="entry name" value="PIKfyve_PIPKc"/>
</dbReference>
<dbReference type="InterPro" id="IPR002498">
    <property type="entry name" value="PInositol-4-P-4/5-kinase_core"/>
</dbReference>
<reference evidence="6 7" key="1">
    <citation type="journal article" date="2012" name="Science">
        <title>The Paleozoic origin of enzymatic lignin decomposition reconstructed from 31 fungal genomes.</title>
        <authorList>
            <person name="Floudas D."/>
            <person name="Binder M."/>
            <person name="Riley R."/>
            <person name="Barry K."/>
            <person name="Blanchette R.A."/>
            <person name="Henrissat B."/>
            <person name="Martinez A.T."/>
            <person name="Otillar R."/>
            <person name="Spatafora J.W."/>
            <person name="Yadav J.S."/>
            <person name="Aerts A."/>
            <person name="Benoit I."/>
            <person name="Boyd A."/>
            <person name="Carlson A."/>
            <person name="Copeland A."/>
            <person name="Coutinho P.M."/>
            <person name="de Vries R.P."/>
            <person name="Ferreira P."/>
            <person name="Findley K."/>
            <person name="Foster B."/>
            <person name="Gaskell J."/>
            <person name="Glotzer D."/>
            <person name="Gorecki P."/>
            <person name="Heitman J."/>
            <person name="Hesse C."/>
            <person name="Hori C."/>
            <person name="Igarashi K."/>
            <person name="Jurgens J.A."/>
            <person name="Kallen N."/>
            <person name="Kersten P."/>
            <person name="Kohler A."/>
            <person name="Kuees U."/>
            <person name="Kumar T.K.A."/>
            <person name="Kuo A."/>
            <person name="LaButti K."/>
            <person name="Larrondo L.F."/>
            <person name="Lindquist E."/>
            <person name="Ling A."/>
            <person name="Lombard V."/>
            <person name="Lucas S."/>
            <person name="Lundell T."/>
            <person name="Martin R."/>
            <person name="McLaughlin D.J."/>
            <person name="Morgenstern I."/>
            <person name="Morin E."/>
            <person name="Murat C."/>
            <person name="Nagy L.G."/>
            <person name="Nolan M."/>
            <person name="Ohm R.A."/>
            <person name="Patyshakuliyeva A."/>
            <person name="Rokas A."/>
            <person name="Ruiz-Duenas F.J."/>
            <person name="Sabat G."/>
            <person name="Salamov A."/>
            <person name="Samejima M."/>
            <person name="Schmutz J."/>
            <person name="Slot J.C."/>
            <person name="St John F."/>
            <person name="Stenlid J."/>
            <person name="Sun H."/>
            <person name="Sun S."/>
            <person name="Syed K."/>
            <person name="Tsang A."/>
            <person name="Wiebenga A."/>
            <person name="Young D."/>
            <person name="Pisabarro A."/>
            <person name="Eastwood D.C."/>
            <person name="Martin F."/>
            <person name="Cullen D."/>
            <person name="Grigoriev I.V."/>
            <person name="Hibbett D.S."/>
        </authorList>
    </citation>
    <scope>NUCLEOTIDE SEQUENCE [LARGE SCALE GENOMIC DNA]</scope>
    <source>
        <strain evidence="6 7">MD-104</strain>
    </source>
</reference>
<accession>A0A2H3JFS6</accession>
<dbReference type="Pfam" id="PF01504">
    <property type="entry name" value="PIP5K"/>
    <property type="match status" value="1"/>
</dbReference>
<feature type="compositionally biased region" description="Basic and acidic residues" evidence="4">
    <location>
        <begin position="86"/>
        <end position="105"/>
    </location>
</feature>
<keyword evidence="3" id="KW-0418">Kinase</keyword>
<evidence type="ECO:0000256" key="1">
    <source>
        <dbReference type="ARBA" id="ARBA00022741"/>
    </source>
</evidence>
<sequence>MATSGDKPLPDIPPRGLHPHELTIEASAHLRRFISWALEEEEMSVSRQEWAHTIENALREVGDNISHGGWLTGIRRARNVRKLRRREQDAQRRRERVDEAKEKTSKARAAMQDSEQRVADEPGPLPDPRTTPLRQLRGLVGTHTIQPVPKPPAKHLLLTVESFSACAALTQPGVECSFVANAFVLPGEHASEEDDTQPLVLYGLDEWDACLYDEERTQIVGGTFHFRGTLSSAQHLSLTKVLRLSLYVYLSLLLEQDVLANSSVELHFPKPSVPVGLPESVLERPLPPIDQKHKSKRENTVAGGIWSYFSKKTGTLLQRAGSVGPSLTHRGSFELPLTRTLSSQASPHAGEGLQRQRRFSLISAASSSSNSAREGDTMTKERQQLFRNALRHIESTKDRLSTSPGVVFSPPPVLLRLAKREEHDPSRRLTGDEKAALASILGWEGKESGGRGIADMSGFVRQQGISLLHSTHIPLPLLPQPSPTPSIPGLSPSIMLAPTPCSTRKKRVTYRYYQRESMGGSDETLGEMITRLCTTADEFCDEPGCQYRHADHDLRWIHAGVRVVATVSPPERDPEEPPADQDADTPSMWYCCAVCGQQSQREPMRDGTYLYSFGKYLELLIYSPSICALTPPLCEHITRNISDDDVSLPKCRLNIHRKFAYNSRIVTFSLSTVEDMFELQVPRLQIVRRRVLEKSSDEHSVSAAQNPSHQGGSAEDDRRALRREIKCWWQGLAEHIDQLEENFVTNSDSTFIKTLPRLPSEDDACDIPDETGTATPKPSLQRLPSTSTTSTAHTVTPDSLPRRSAEGVFNALSHFVVATSSHSVNSPADSQSSQNSNSLYLLSGLRHAFQKEEQDLYAELSRTPTLTLNNVRRSFVTVARGASRRLQAWETKHSSHIPKSLYKMNLPNIAEPEWWQAGCHAVPGGNVIVREDDWGSIIAFTLSSEDYHRELANMSITGTANTSVLPAPPATPFDPRSSLFSAGTSFRKLLSSNSNLPDPDQDGIVWSEPESCSAVISRKEHPKDATSLISIRDVLRHKTSTDASDAPSSSRLGVTGSVPGNTHNPPSARAKPAVELSMQVADGHISGMPEAADRVLLGLEANSSSPSTWRNSGSHTTLSDSTFVETKIRSRKTASVVSTDSDTSLEHSSNSSREVSPPPVPPKEQILRKELPPHPPDSHNVPSSFAVSLTNTLSSAMKYMLKPHEAASDTPALTPHHGLLSTASPAIGERPHIKYEWTIGKRLKFSCTVYYAKQFDSLRRRCGIEDAFLRSLARSENWAAEGGKSRSNFWKTSDDQFIIKTLVNAWNVADLQVLIELGPSYFRHMDATATRPSVLAKLLGFYTVEIRNIESGATQAKADLLVMENLFFKQKISKAFDLKGIQGRKVKSSSNSKTLFDGEWIEDQRRALTLVHPHSKVVFQEAIRTDCDFLARSNIMDYSLLLGVDEENKRIACGLVDTIGSYTFAKTLEYKAKQNLNAGKEVTVVPPYEYQERFVSAMDDYFLACPDKWSRPLDDSRIPHGYKSLPSVL</sequence>
<evidence type="ECO:0000259" key="5">
    <source>
        <dbReference type="PROSITE" id="PS51455"/>
    </source>
</evidence>
<dbReference type="Gene3D" id="3.30.810.10">
    <property type="entry name" value="2-Layer Sandwich"/>
    <property type="match status" value="1"/>
</dbReference>
<name>A0A2H3JFS6_WOLCO</name>
<feature type="compositionally biased region" description="Low complexity" evidence="4">
    <location>
        <begin position="785"/>
        <end position="799"/>
    </location>
</feature>
<feature type="compositionally biased region" description="Low complexity" evidence="4">
    <location>
        <begin position="1041"/>
        <end position="1050"/>
    </location>
</feature>
<evidence type="ECO:0000313" key="7">
    <source>
        <dbReference type="Proteomes" id="UP000218811"/>
    </source>
</evidence>
<dbReference type="STRING" id="742152.A0A2H3JFS6"/>
<dbReference type="Proteomes" id="UP000218811">
    <property type="component" value="Unassembled WGS sequence"/>
</dbReference>
<keyword evidence="2 3" id="KW-0067">ATP-binding</keyword>
<dbReference type="GO" id="GO:0005524">
    <property type="term" value="F:ATP binding"/>
    <property type="evidence" value="ECO:0007669"/>
    <property type="project" value="UniProtKB-UniRule"/>
</dbReference>
<dbReference type="GO" id="GO:0000329">
    <property type="term" value="C:fungal-type vacuole membrane"/>
    <property type="evidence" value="ECO:0007669"/>
    <property type="project" value="TreeGrafter"/>
</dbReference>
<proteinExistence type="predicted"/>